<dbReference type="RefSeq" id="WP_074083645.1">
    <property type="nucleotide sequence ID" value="NZ_LVWI01000001.1"/>
</dbReference>
<dbReference type="Proteomes" id="UP000186058">
    <property type="component" value="Unassembled WGS sequence"/>
</dbReference>
<evidence type="ECO:0000313" key="1">
    <source>
        <dbReference type="EMBL" id="OKP91913.1"/>
    </source>
</evidence>
<protein>
    <recommendedName>
        <fullName evidence="3">DUF4406 domain-containing protein</fullName>
    </recommendedName>
</protein>
<reference evidence="1 2" key="1">
    <citation type="submission" date="2016-03" db="EMBL/GenBank/DDBJ databases">
        <authorList>
            <person name="Sant'Anna F.H."/>
            <person name="Ambrosini A."/>
            <person name="Souza R."/>
            <person name="Bach E."/>
            <person name="Fernandes G."/>
            <person name="Balsanelli E."/>
            <person name="Baura V.A."/>
            <person name="Souza E.M."/>
            <person name="Passaglia L."/>
        </authorList>
    </citation>
    <scope>NUCLEOTIDE SEQUENCE [LARGE SCALE GENOMIC DNA]</scope>
    <source>
        <strain evidence="1 2">P26E</strain>
    </source>
</reference>
<dbReference type="EMBL" id="LVWI01000001">
    <property type="protein sequence ID" value="OKP91913.1"/>
    <property type="molecule type" value="Genomic_DNA"/>
</dbReference>
<accession>A0ABX3EUM1</accession>
<name>A0ABX3EUM1_9BACL</name>
<comment type="caution">
    <text evidence="1">The sequence shown here is derived from an EMBL/GenBank/DDBJ whole genome shotgun (WGS) entry which is preliminary data.</text>
</comment>
<proteinExistence type="predicted"/>
<evidence type="ECO:0008006" key="3">
    <source>
        <dbReference type="Google" id="ProtNLM"/>
    </source>
</evidence>
<keyword evidence="2" id="KW-1185">Reference proteome</keyword>
<sequence length="105" mass="11982">MKNCDRPRIITLCGSTKFKPQFEAANAALTRQGVIVLSLGFFEQSEGIHISADQAHLFEQLHYSKIKMSDGIMVIHVNGYIGESTRKEIEYARRMGKTVEYWESQ</sequence>
<organism evidence="1 2">
    <name type="scientific">Paenibacillus helianthi</name>
    <dbReference type="NCBI Taxonomy" id="1349432"/>
    <lineage>
        <taxon>Bacteria</taxon>
        <taxon>Bacillati</taxon>
        <taxon>Bacillota</taxon>
        <taxon>Bacilli</taxon>
        <taxon>Bacillales</taxon>
        <taxon>Paenibacillaceae</taxon>
        <taxon>Paenibacillus</taxon>
    </lineage>
</organism>
<gene>
    <name evidence="1" type="ORF">A3844_02015</name>
</gene>
<evidence type="ECO:0000313" key="2">
    <source>
        <dbReference type="Proteomes" id="UP000186058"/>
    </source>
</evidence>